<name>A0A828YW30_9LEPT</name>
<dbReference type="InterPro" id="IPR010982">
    <property type="entry name" value="Lambda_DNA-bd_dom_sf"/>
</dbReference>
<dbReference type="GeneID" id="61111081"/>
<evidence type="ECO:0000313" key="3">
    <source>
        <dbReference type="EMBL" id="EKR62086.1"/>
    </source>
</evidence>
<gene>
    <name evidence="3" type="ORF">LEP1GSC036_2233</name>
</gene>
<dbReference type="Proteomes" id="UP000001338">
    <property type="component" value="Unassembled WGS sequence"/>
</dbReference>
<dbReference type="EMBL" id="AFLV02000083">
    <property type="protein sequence ID" value="EKR62086.1"/>
    <property type="molecule type" value="Genomic_DNA"/>
</dbReference>
<dbReference type="SUPFAM" id="SSF47413">
    <property type="entry name" value="lambda repressor-like DNA-binding domains"/>
    <property type="match status" value="1"/>
</dbReference>
<dbReference type="PANTHER" id="PTHR46558">
    <property type="entry name" value="TRACRIPTIONAL REGULATORY PROTEIN-RELATED-RELATED"/>
    <property type="match status" value="1"/>
</dbReference>
<organism evidence="3 4">
    <name type="scientific">Leptospira weilii str. 2006001853</name>
    <dbReference type="NCBI Taxonomy" id="1001589"/>
    <lineage>
        <taxon>Bacteria</taxon>
        <taxon>Pseudomonadati</taxon>
        <taxon>Spirochaetota</taxon>
        <taxon>Spirochaetia</taxon>
        <taxon>Leptospirales</taxon>
        <taxon>Leptospiraceae</taxon>
        <taxon>Leptospira</taxon>
    </lineage>
</organism>
<feature type="domain" description="HTH cro/C1-type" evidence="2">
    <location>
        <begin position="8"/>
        <end position="62"/>
    </location>
</feature>
<evidence type="ECO:0000313" key="4">
    <source>
        <dbReference type="Proteomes" id="UP000001338"/>
    </source>
</evidence>
<dbReference type="PANTHER" id="PTHR46558:SF11">
    <property type="entry name" value="HTH-TYPE TRANSCRIPTIONAL REGULATOR XRE"/>
    <property type="match status" value="1"/>
</dbReference>
<dbReference type="Gene3D" id="1.10.260.40">
    <property type="entry name" value="lambda repressor-like DNA-binding domains"/>
    <property type="match status" value="1"/>
</dbReference>
<reference evidence="3 4" key="1">
    <citation type="submission" date="2012-10" db="EMBL/GenBank/DDBJ databases">
        <authorList>
            <person name="Harkins D.M."/>
            <person name="Durkin A.S."/>
            <person name="Brinkac L.M."/>
            <person name="Haft D.H."/>
            <person name="Selengut J.D."/>
            <person name="Sanka R."/>
            <person name="DePew J."/>
            <person name="Purushe J."/>
            <person name="Whelen A.C."/>
            <person name="Vinetz J.M."/>
            <person name="Sutton G.G."/>
            <person name="Nierman W.C."/>
            <person name="Fouts D.E."/>
        </authorList>
    </citation>
    <scope>NUCLEOTIDE SEQUENCE [LARGE SCALE GENOMIC DNA]</scope>
    <source>
        <strain evidence="3 4">2006001853</strain>
    </source>
</reference>
<dbReference type="RefSeq" id="WP_002622976.1">
    <property type="nucleotide sequence ID" value="NZ_AFLV02000083.1"/>
</dbReference>
<proteinExistence type="predicted"/>
<evidence type="ECO:0000256" key="1">
    <source>
        <dbReference type="ARBA" id="ARBA00023125"/>
    </source>
</evidence>
<dbReference type="SMART" id="SM00530">
    <property type="entry name" value="HTH_XRE"/>
    <property type="match status" value="1"/>
</dbReference>
<dbReference type="AlphaFoldDB" id="A0A828YW30"/>
<dbReference type="PROSITE" id="PS50943">
    <property type="entry name" value="HTH_CROC1"/>
    <property type="match status" value="1"/>
</dbReference>
<sequence length="117" mass="13235">MSSFGDKVKKLRKEKGWSQDEFASKIGVHGRHIGKYENGSTMPNSETVIKMAKVFEVSTDYLLLGEGNANPTSKIRDQALLKEFEIVDQMNDKDREVIKSLIDAFIKKGRMEQVLGK</sequence>
<dbReference type="InterPro" id="IPR049639">
    <property type="entry name" value="RstR"/>
</dbReference>
<protein>
    <submittedName>
        <fullName evidence="3">DNA-binding helix-turn-helix protein</fullName>
    </submittedName>
</protein>
<keyword evidence="1 3" id="KW-0238">DNA-binding</keyword>
<dbReference type="InterPro" id="IPR001387">
    <property type="entry name" value="Cro/C1-type_HTH"/>
</dbReference>
<comment type="caution">
    <text evidence="3">The sequence shown here is derived from an EMBL/GenBank/DDBJ whole genome shotgun (WGS) entry which is preliminary data.</text>
</comment>
<dbReference type="Pfam" id="PF01381">
    <property type="entry name" value="HTH_3"/>
    <property type="match status" value="1"/>
</dbReference>
<evidence type="ECO:0000259" key="2">
    <source>
        <dbReference type="PROSITE" id="PS50943"/>
    </source>
</evidence>
<dbReference type="NCBIfam" id="NF041951">
    <property type="entry name" value="phage_RstR"/>
    <property type="match status" value="1"/>
</dbReference>
<dbReference type="GO" id="GO:0003677">
    <property type="term" value="F:DNA binding"/>
    <property type="evidence" value="ECO:0007669"/>
    <property type="project" value="UniProtKB-KW"/>
</dbReference>
<dbReference type="CDD" id="cd00093">
    <property type="entry name" value="HTH_XRE"/>
    <property type="match status" value="1"/>
</dbReference>
<accession>A0A828YW30</accession>